<reference evidence="2" key="1">
    <citation type="submission" date="2024-02" db="EMBL/GenBank/DDBJ databases">
        <title>Sediminibacterium planktonica sp. nov. and Sediminibacterium longus sp. nov., isolated from surface lake and river water.</title>
        <authorList>
            <person name="Watanabe K."/>
            <person name="Takemine S."/>
            <person name="Ishii Y."/>
            <person name="Ogata Y."/>
            <person name="Shindo C."/>
            <person name="Suda W."/>
        </authorList>
    </citation>
    <scope>NUCLEOTIDE SEQUENCE</scope>
    <source>
        <strain evidence="2">KACHI17</strain>
    </source>
</reference>
<dbReference type="PANTHER" id="PTHR37291:SF1">
    <property type="entry name" value="TYPE IV METHYL-DIRECTED RESTRICTION ENZYME ECOKMCRB SUBUNIT"/>
    <property type="match status" value="1"/>
</dbReference>
<dbReference type="InterPro" id="IPR052934">
    <property type="entry name" value="Methyl-DNA_Rec/Restrict_Enz"/>
</dbReference>
<dbReference type="SUPFAM" id="SSF52540">
    <property type="entry name" value="P-loop containing nucleoside triphosphate hydrolases"/>
    <property type="match status" value="1"/>
</dbReference>
<sequence>MTLKEYLESKNLSSAFTASLSDVGGNITFSNSGKRGTVKEFTLGLDSFIAIIKDIKSNINSFRVHKNYIEKEWRDLGSQFYSDGPANAMSTVQTKPLFTTISKIIAWANTPKLENIDTDQFMEIEDPPLQNAIDKLEKLAQLYLPKHESANSTIQQEDIAYKATSIREFARYIFTYFFGNAWHEILDYTKQTTSVINGDNFISHDFDIFKRLIGEFSVLQTKESLTSSNTPRYFEDPIFIENNKFYYFTTQWNGEGDYSLSFSNLKYFFEKRYPEFRIKRKDGIYYLIKLKNIPNVKFIIEDLRAVLEVSGLNYSSDLITRFTASLLTKPFVILTGLSGSGKTKLAQAFVQWICQDESQYRIVPVGADWTNREPLLGYPNALKPDEYVKPDSGVLDLIIQANQQPELLHFLILDEMNLSHVERYFADFLSVMESKEEIPLYAEGSMQNGVPSKLKVPSNLFIIGTVNIDETTNMFSPKVLDRSNTIEFRVTQVEIKNFLDNIRDINMEALNGKGAGMAKNFLEMAANREFVTSDITEINAVLVRFFGELKKTGAEFGYRSATEILRLIHQLSILDNTLTTQQKIDFAIMQKLLPKLHGSRRKLCPVLETLGSFCITGNASIIKDVFDKIDFDYTGTNVLYPLSLEKITRMYRGAIENGFASFAEA</sequence>
<evidence type="ECO:0000259" key="1">
    <source>
        <dbReference type="SMART" id="SM00382"/>
    </source>
</evidence>
<dbReference type="Gene3D" id="3.40.50.300">
    <property type="entry name" value="P-loop containing nucleotide triphosphate hydrolases"/>
    <property type="match status" value="1"/>
</dbReference>
<name>A0AAT9GHA7_9BACT</name>
<dbReference type="EMBL" id="AP029612">
    <property type="protein sequence ID" value="BFG70008.1"/>
    <property type="molecule type" value="Genomic_DNA"/>
</dbReference>
<dbReference type="AlphaFoldDB" id="A0AAT9GHA7"/>
<dbReference type="InterPro" id="IPR027417">
    <property type="entry name" value="P-loop_NTPase"/>
</dbReference>
<dbReference type="SMART" id="SM00382">
    <property type="entry name" value="AAA"/>
    <property type="match status" value="1"/>
</dbReference>
<accession>A0AAT9GHA7</accession>
<feature type="domain" description="AAA+ ATPase" evidence="1">
    <location>
        <begin position="328"/>
        <end position="499"/>
    </location>
</feature>
<protein>
    <recommendedName>
        <fullName evidence="1">AAA+ ATPase domain-containing protein</fullName>
    </recommendedName>
</protein>
<dbReference type="PANTHER" id="PTHR37291">
    <property type="entry name" value="5-METHYLCYTOSINE-SPECIFIC RESTRICTION ENZYME B"/>
    <property type="match status" value="1"/>
</dbReference>
<dbReference type="RefSeq" id="WP_353550304.1">
    <property type="nucleotide sequence ID" value="NZ_AP029612.1"/>
</dbReference>
<evidence type="ECO:0000313" key="2">
    <source>
        <dbReference type="EMBL" id="BFG70008.1"/>
    </source>
</evidence>
<gene>
    <name evidence="2" type="ORF">KACHI17_08890</name>
</gene>
<proteinExistence type="predicted"/>
<dbReference type="InterPro" id="IPR003593">
    <property type="entry name" value="AAA+_ATPase"/>
</dbReference>
<organism evidence="2">
    <name type="scientific">Sediminibacterium sp. KACHI17</name>
    <dbReference type="NCBI Taxonomy" id="1751071"/>
    <lineage>
        <taxon>Bacteria</taxon>
        <taxon>Pseudomonadati</taxon>
        <taxon>Bacteroidota</taxon>
        <taxon>Chitinophagia</taxon>
        <taxon>Chitinophagales</taxon>
        <taxon>Chitinophagaceae</taxon>
        <taxon>Sediminibacterium</taxon>
    </lineage>
</organism>